<dbReference type="InterPro" id="IPR008979">
    <property type="entry name" value="Galactose-bd-like_sf"/>
</dbReference>
<reference evidence="4 5" key="1">
    <citation type="journal article" date="2023" name="Elife">
        <title>Identification of key yeast species and microbe-microbe interactions impacting larval growth of Drosophila in the wild.</title>
        <authorList>
            <person name="Mure A."/>
            <person name="Sugiura Y."/>
            <person name="Maeda R."/>
            <person name="Honda K."/>
            <person name="Sakurai N."/>
            <person name="Takahashi Y."/>
            <person name="Watada M."/>
            <person name="Katoh T."/>
            <person name="Gotoh A."/>
            <person name="Gotoh Y."/>
            <person name="Taniguchi I."/>
            <person name="Nakamura K."/>
            <person name="Hayashi T."/>
            <person name="Katayama T."/>
            <person name="Uemura T."/>
            <person name="Hattori Y."/>
        </authorList>
    </citation>
    <scope>NUCLEOTIDE SEQUENCE [LARGE SCALE GENOMIC DNA]</scope>
    <source>
        <strain evidence="4 5">PK-24</strain>
    </source>
</reference>
<evidence type="ECO:0000313" key="4">
    <source>
        <dbReference type="EMBL" id="GMM48548.1"/>
    </source>
</evidence>
<comment type="similarity">
    <text evidence="1">Belongs to the PITHD1 family.</text>
</comment>
<dbReference type="PANTHER" id="PTHR12175:SF1">
    <property type="entry name" value="PITH DOMAIN-CONTAINING PROTEIN 1"/>
    <property type="match status" value="1"/>
</dbReference>
<feature type="region of interest" description="Disordered" evidence="2">
    <location>
        <begin position="1"/>
        <end position="36"/>
    </location>
</feature>
<dbReference type="SUPFAM" id="SSF49785">
    <property type="entry name" value="Galactose-binding domain-like"/>
    <property type="match status" value="1"/>
</dbReference>
<dbReference type="Proteomes" id="UP001378960">
    <property type="component" value="Unassembled WGS sequence"/>
</dbReference>
<proteinExistence type="inferred from homology"/>
<dbReference type="Pfam" id="PF06201">
    <property type="entry name" value="PITH"/>
    <property type="match status" value="1"/>
</dbReference>
<evidence type="ECO:0000256" key="1">
    <source>
        <dbReference type="ARBA" id="ARBA00025788"/>
    </source>
</evidence>
<dbReference type="Gene3D" id="2.60.120.470">
    <property type="entry name" value="PITH domain"/>
    <property type="match status" value="1"/>
</dbReference>
<dbReference type="GO" id="GO:0005737">
    <property type="term" value="C:cytoplasm"/>
    <property type="evidence" value="ECO:0007669"/>
    <property type="project" value="UniProtKB-ARBA"/>
</dbReference>
<accession>A0AAV5RBJ0</accession>
<evidence type="ECO:0000256" key="2">
    <source>
        <dbReference type="SAM" id="MobiDB-lite"/>
    </source>
</evidence>
<dbReference type="PROSITE" id="PS51532">
    <property type="entry name" value="PITH"/>
    <property type="match status" value="1"/>
</dbReference>
<dbReference type="InterPro" id="IPR037047">
    <property type="entry name" value="PITH_dom_sf"/>
</dbReference>
<dbReference type="EMBL" id="BTGB01000009">
    <property type="protein sequence ID" value="GMM48548.1"/>
    <property type="molecule type" value="Genomic_DNA"/>
</dbReference>
<organism evidence="4 5">
    <name type="scientific">Pichia kluyveri</name>
    <name type="common">Yeast</name>
    <dbReference type="NCBI Taxonomy" id="36015"/>
    <lineage>
        <taxon>Eukaryota</taxon>
        <taxon>Fungi</taxon>
        <taxon>Dikarya</taxon>
        <taxon>Ascomycota</taxon>
        <taxon>Saccharomycotina</taxon>
        <taxon>Pichiomycetes</taxon>
        <taxon>Pichiales</taxon>
        <taxon>Pichiaceae</taxon>
        <taxon>Pichia</taxon>
    </lineage>
</organism>
<keyword evidence="5" id="KW-1185">Reference proteome</keyword>
<evidence type="ECO:0000259" key="3">
    <source>
        <dbReference type="PROSITE" id="PS51532"/>
    </source>
</evidence>
<feature type="domain" description="PITH" evidence="3">
    <location>
        <begin position="30"/>
        <end position="205"/>
    </location>
</feature>
<gene>
    <name evidence="4" type="ORF">DAPK24_051460</name>
</gene>
<dbReference type="GO" id="GO:0005634">
    <property type="term" value="C:nucleus"/>
    <property type="evidence" value="ECO:0007669"/>
    <property type="project" value="TreeGrafter"/>
</dbReference>
<protein>
    <recommendedName>
        <fullName evidence="3">PITH domain-containing protein</fullName>
    </recommendedName>
</protein>
<name>A0AAV5RBJ0_PICKL</name>
<feature type="region of interest" description="Disordered" evidence="2">
    <location>
        <begin position="203"/>
        <end position="227"/>
    </location>
</feature>
<dbReference type="AlphaFoldDB" id="A0AAV5RBJ0"/>
<dbReference type="InterPro" id="IPR010400">
    <property type="entry name" value="PITH_dom"/>
</dbReference>
<comment type="caution">
    <text evidence="4">The sequence shown here is derived from an EMBL/GenBank/DDBJ whole genome shotgun (WGS) entry which is preliminary data.</text>
</comment>
<feature type="compositionally biased region" description="Basic residues" evidence="2">
    <location>
        <begin position="1"/>
        <end position="13"/>
    </location>
</feature>
<dbReference type="InterPro" id="IPR045099">
    <property type="entry name" value="PITH1-like"/>
</dbReference>
<sequence>MPRDHHNHNHGHGHGHDEEHDHEHTHPPGEPPLPTTAAQSLLEYIDIGRIKVSNAVNPSTVGKLFTKEINTTPLCTDFEPELLITIPFTIPVKLVSVLITTPSPPEELKFYLKEQHDIESANNTKPTHMVQHPPNIGPSAEISASIVEHHLPRRKFPQTSEFSILLLGDLINNPNGKISISRLEIRGQALKPRKELPTSILYESAPNPNDHPIHERTEFQSSSTFNM</sequence>
<evidence type="ECO:0000313" key="5">
    <source>
        <dbReference type="Proteomes" id="UP001378960"/>
    </source>
</evidence>
<feature type="compositionally biased region" description="Basic and acidic residues" evidence="2">
    <location>
        <begin position="14"/>
        <end position="27"/>
    </location>
</feature>
<dbReference type="PANTHER" id="PTHR12175">
    <property type="entry name" value="AD039 HT014 THIOREDOXIN FAMILY TRP26"/>
    <property type="match status" value="1"/>
</dbReference>